<dbReference type="RefSeq" id="XP_003655613.1">
    <property type="nucleotide sequence ID" value="XM_003655565.1"/>
</dbReference>
<dbReference type="KEGG" id="ttt:THITE_113949"/>
<gene>
    <name evidence="2" type="ORF">THITE_113949</name>
</gene>
<dbReference type="EMBL" id="CP003012">
    <property type="protein sequence ID" value="AEO69277.1"/>
    <property type="molecule type" value="Genomic_DNA"/>
</dbReference>
<dbReference type="AlphaFoldDB" id="G2RBV6"/>
<evidence type="ECO:0000256" key="1">
    <source>
        <dbReference type="SAM" id="MobiDB-lite"/>
    </source>
</evidence>
<protein>
    <submittedName>
        <fullName evidence="2">Uncharacterized protein</fullName>
    </submittedName>
</protein>
<sequence length="202" mass="22119">MAWRSGRLLRTVAVACPHACSLSSICGHWVPRNTSKLAEASPNWPGLARSLAASRVGREHRQRREHPRWGAPPAGSDRQQAAISKAADRCGWSVHGPRRTEDDLVRAAVLACGVTWLAGWRSCKAAAEPLRKECAAVRGVRQPTAKHASQPSEPWEPQEIQDSRNRQVEHGGSRLSSAAILMGLHMCIRHALAVFGHVELFV</sequence>
<organism evidence="2 3">
    <name type="scientific">Thermothielavioides terrestris (strain ATCC 38088 / NRRL 8126)</name>
    <name type="common">Thielavia terrestris</name>
    <dbReference type="NCBI Taxonomy" id="578455"/>
    <lineage>
        <taxon>Eukaryota</taxon>
        <taxon>Fungi</taxon>
        <taxon>Dikarya</taxon>
        <taxon>Ascomycota</taxon>
        <taxon>Pezizomycotina</taxon>
        <taxon>Sordariomycetes</taxon>
        <taxon>Sordariomycetidae</taxon>
        <taxon>Sordariales</taxon>
        <taxon>Chaetomiaceae</taxon>
        <taxon>Thermothielavioides</taxon>
        <taxon>Thermothielavioides terrestris</taxon>
    </lineage>
</organism>
<proteinExistence type="predicted"/>
<accession>G2RBV6</accession>
<name>G2RBV6_THETT</name>
<keyword evidence="3" id="KW-1185">Reference proteome</keyword>
<dbReference type="Proteomes" id="UP000008181">
    <property type="component" value="Chromosome 4"/>
</dbReference>
<evidence type="ECO:0000313" key="2">
    <source>
        <dbReference type="EMBL" id="AEO69277.1"/>
    </source>
</evidence>
<evidence type="ECO:0000313" key="3">
    <source>
        <dbReference type="Proteomes" id="UP000008181"/>
    </source>
</evidence>
<feature type="region of interest" description="Disordered" evidence="1">
    <location>
        <begin position="142"/>
        <end position="169"/>
    </location>
</feature>
<feature type="region of interest" description="Disordered" evidence="1">
    <location>
        <begin position="57"/>
        <end position="76"/>
    </location>
</feature>
<dbReference type="GeneID" id="11524423"/>
<reference evidence="2 3" key="1">
    <citation type="journal article" date="2011" name="Nat. Biotechnol.">
        <title>Comparative genomic analysis of the thermophilic biomass-degrading fungi Myceliophthora thermophila and Thielavia terrestris.</title>
        <authorList>
            <person name="Berka R.M."/>
            <person name="Grigoriev I.V."/>
            <person name="Otillar R."/>
            <person name="Salamov A."/>
            <person name="Grimwood J."/>
            <person name="Reid I."/>
            <person name="Ishmael N."/>
            <person name="John T."/>
            <person name="Darmond C."/>
            <person name="Moisan M.-C."/>
            <person name="Henrissat B."/>
            <person name="Coutinho P.M."/>
            <person name="Lombard V."/>
            <person name="Natvig D.O."/>
            <person name="Lindquist E."/>
            <person name="Schmutz J."/>
            <person name="Lucas S."/>
            <person name="Harris P."/>
            <person name="Powlowski J."/>
            <person name="Bellemare A."/>
            <person name="Taylor D."/>
            <person name="Butler G."/>
            <person name="de Vries R.P."/>
            <person name="Allijn I.E."/>
            <person name="van den Brink J."/>
            <person name="Ushinsky S."/>
            <person name="Storms R."/>
            <person name="Powell A.J."/>
            <person name="Paulsen I.T."/>
            <person name="Elbourne L.D.H."/>
            <person name="Baker S.E."/>
            <person name="Magnuson J."/>
            <person name="LaBoissiere S."/>
            <person name="Clutterbuck A.J."/>
            <person name="Martinez D."/>
            <person name="Wogulis M."/>
            <person name="de Leon A.L."/>
            <person name="Rey M.W."/>
            <person name="Tsang A."/>
        </authorList>
    </citation>
    <scope>NUCLEOTIDE SEQUENCE [LARGE SCALE GENOMIC DNA]</scope>
    <source>
        <strain evidence="3">ATCC 38088 / NRRL 8126</strain>
    </source>
</reference>
<dbReference type="HOGENOM" id="CLU_1355494_0_0_1"/>